<organism evidence="2 3">
    <name type="scientific">Nesterenkonia aurantiaca</name>
    <dbReference type="NCBI Taxonomy" id="1436010"/>
    <lineage>
        <taxon>Bacteria</taxon>
        <taxon>Bacillati</taxon>
        <taxon>Actinomycetota</taxon>
        <taxon>Actinomycetes</taxon>
        <taxon>Micrococcales</taxon>
        <taxon>Micrococcaceae</taxon>
        <taxon>Nesterenkonia</taxon>
    </lineage>
</organism>
<dbReference type="RefSeq" id="WP_133726470.1">
    <property type="nucleotide sequence ID" value="NZ_SOAN01000009.1"/>
</dbReference>
<sequence>MTHATLSTDPLPETDAAAIDSTDPFGTVAAVGSAAPAEGELGTESRQDSETESDSDASDAGAEADLEDPTDPEGSDLQLAGGSLTDAELAAVTAVLGTLAGSSGLEHSGAGSAGPSDRTLQRRRRLGLWGRPGPDSWKHAAGLR</sequence>
<protein>
    <submittedName>
        <fullName evidence="2">Acyl-CoA carboxylase epsilon subunit-like protein</fullName>
    </submittedName>
</protein>
<dbReference type="Pfam" id="PF13822">
    <property type="entry name" value="ACC_epsilon"/>
    <property type="match status" value="1"/>
</dbReference>
<keyword evidence="3" id="KW-1185">Reference proteome</keyword>
<name>A0A4V3EBU7_9MICC</name>
<gene>
    <name evidence="2" type="ORF">EV640_10917</name>
</gene>
<feature type="region of interest" description="Disordered" evidence="1">
    <location>
        <begin position="101"/>
        <end position="144"/>
    </location>
</feature>
<dbReference type="AlphaFoldDB" id="A0A4V3EBU7"/>
<dbReference type="InterPro" id="IPR032716">
    <property type="entry name" value="ACC_epsilon"/>
</dbReference>
<dbReference type="GO" id="GO:0004658">
    <property type="term" value="F:propionyl-CoA carboxylase activity"/>
    <property type="evidence" value="ECO:0007669"/>
    <property type="project" value="InterPro"/>
</dbReference>
<evidence type="ECO:0000313" key="2">
    <source>
        <dbReference type="EMBL" id="TDS83732.1"/>
    </source>
</evidence>
<dbReference type="GO" id="GO:0003989">
    <property type="term" value="F:acetyl-CoA carboxylase activity"/>
    <property type="evidence" value="ECO:0007669"/>
    <property type="project" value="InterPro"/>
</dbReference>
<proteinExistence type="predicted"/>
<reference evidence="2 3" key="1">
    <citation type="submission" date="2019-03" db="EMBL/GenBank/DDBJ databases">
        <title>Genomic Encyclopedia of Type Strains, Phase III (KMG-III): the genomes of soil and plant-associated and newly described type strains.</title>
        <authorList>
            <person name="Whitman W."/>
        </authorList>
    </citation>
    <scope>NUCLEOTIDE SEQUENCE [LARGE SCALE GENOMIC DNA]</scope>
    <source>
        <strain evidence="2 3">DSM 27373</strain>
    </source>
</reference>
<dbReference type="Proteomes" id="UP000294506">
    <property type="component" value="Unassembled WGS sequence"/>
</dbReference>
<comment type="caution">
    <text evidence="2">The sequence shown here is derived from an EMBL/GenBank/DDBJ whole genome shotgun (WGS) entry which is preliminary data.</text>
</comment>
<evidence type="ECO:0000313" key="3">
    <source>
        <dbReference type="Proteomes" id="UP000294506"/>
    </source>
</evidence>
<accession>A0A4V3EBU7</accession>
<evidence type="ECO:0000256" key="1">
    <source>
        <dbReference type="SAM" id="MobiDB-lite"/>
    </source>
</evidence>
<feature type="compositionally biased region" description="Acidic residues" evidence="1">
    <location>
        <begin position="50"/>
        <end position="74"/>
    </location>
</feature>
<feature type="region of interest" description="Disordered" evidence="1">
    <location>
        <begin position="1"/>
        <end position="82"/>
    </location>
</feature>
<dbReference type="EMBL" id="SOAN01000009">
    <property type="protein sequence ID" value="TDS83732.1"/>
    <property type="molecule type" value="Genomic_DNA"/>
</dbReference>